<dbReference type="GO" id="GO:0140999">
    <property type="term" value="F:histone H3K4 trimethyltransferase activity"/>
    <property type="evidence" value="ECO:0007669"/>
    <property type="project" value="UniProtKB-EC"/>
</dbReference>
<evidence type="ECO:0000256" key="9">
    <source>
        <dbReference type="ARBA" id="ARBA00023242"/>
    </source>
</evidence>
<evidence type="ECO:0000256" key="2">
    <source>
        <dbReference type="ARBA" id="ARBA00022723"/>
    </source>
</evidence>
<dbReference type="GO" id="GO:0032259">
    <property type="term" value="P:methylation"/>
    <property type="evidence" value="ECO:0007669"/>
    <property type="project" value="UniProtKB-KW"/>
</dbReference>
<name>A0A9W9YFQ6_9CNID</name>
<feature type="domain" description="C2H2-type" evidence="12">
    <location>
        <begin position="412"/>
        <end position="439"/>
    </location>
</feature>
<dbReference type="PROSITE" id="PS50280">
    <property type="entry name" value="SET"/>
    <property type="match status" value="1"/>
</dbReference>
<dbReference type="Gene3D" id="3.30.160.60">
    <property type="entry name" value="Classic Zinc Finger"/>
    <property type="match status" value="3"/>
</dbReference>
<evidence type="ECO:0000256" key="6">
    <source>
        <dbReference type="ARBA" id="ARBA00023015"/>
    </source>
</evidence>
<dbReference type="EC" id="2.1.1.354" evidence="14"/>
<proteinExistence type="predicted"/>
<comment type="subcellular location">
    <subcellularLocation>
        <location evidence="1">Nucleus</location>
    </subcellularLocation>
</comment>
<evidence type="ECO:0000313" key="15">
    <source>
        <dbReference type="Proteomes" id="UP001163046"/>
    </source>
</evidence>
<dbReference type="InterPro" id="IPR050331">
    <property type="entry name" value="Zinc_finger"/>
</dbReference>
<evidence type="ECO:0000256" key="1">
    <source>
        <dbReference type="ARBA" id="ARBA00004123"/>
    </source>
</evidence>
<dbReference type="InterPro" id="IPR046341">
    <property type="entry name" value="SET_dom_sf"/>
</dbReference>
<dbReference type="InterPro" id="IPR001214">
    <property type="entry name" value="SET_dom"/>
</dbReference>
<evidence type="ECO:0000256" key="8">
    <source>
        <dbReference type="ARBA" id="ARBA00023163"/>
    </source>
</evidence>
<feature type="compositionally biased region" description="Polar residues" evidence="11">
    <location>
        <begin position="300"/>
        <end position="309"/>
    </location>
</feature>
<feature type="domain" description="C2H2-type" evidence="12">
    <location>
        <begin position="440"/>
        <end position="460"/>
    </location>
</feature>
<comment type="caution">
    <text evidence="14">The sequence shown here is derived from an EMBL/GenBank/DDBJ whole genome shotgun (WGS) entry which is preliminary data.</text>
</comment>
<feature type="domain" description="C2H2-type" evidence="12">
    <location>
        <begin position="356"/>
        <end position="383"/>
    </location>
</feature>
<protein>
    <submittedName>
        <fullName evidence="14">Histone-lysine N-methyltransferase prdm6</fullName>
        <ecNumber evidence="14">2.1.1.354</ecNumber>
    </submittedName>
</protein>
<keyword evidence="8" id="KW-0804">Transcription</keyword>
<feature type="domain" description="SET" evidence="13">
    <location>
        <begin position="118"/>
        <end position="234"/>
    </location>
</feature>
<keyword evidence="2" id="KW-0479">Metal-binding</keyword>
<dbReference type="SMART" id="SM00317">
    <property type="entry name" value="SET"/>
    <property type="match status" value="1"/>
</dbReference>
<dbReference type="PROSITE" id="PS00028">
    <property type="entry name" value="ZINC_FINGER_C2H2_1"/>
    <property type="match status" value="2"/>
</dbReference>
<keyword evidence="6" id="KW-0805">Transcription regulation</keyword>
<evidence type="ECO:0000259" key="12">
    <source>
        <dbReference type="PROSITE" id="PS50157"/>
    </source>
</evidence>
<sequence length="483" mass="53861">MSIFVFSDEMKRKQQNDLVGCLSIKNGFNANPLPAQEKPLAIPTTAVVSCLYERNQPVFIDANQLEKSGMNSGALNTQLWCLLCRKKYTEPCPLHGLSYASTEDTAFHRSKAVRSLPPEVCLCKSSVPGAELGVCTRKHISVGTWIGPFEGKRVQPDQVKPGMDTSYMWEIFEGNQLIHFIDGSNEELSSWMRFIQCARSSDEQNLFAFQYKGNVYYRSFKDIAVGEELLVWYDEKYLQHFGIPTGLQDMSFVINQGGAFETWQKKDLSPFKTHIQTEQGTASGVWPIIATQQLVEQRSQQPLHATTDSLSRRLSTDSNLTDQRSSPVSDVDSDVSDPGNNLVPIPKSPVGELTSWRCQQCHKTFTQRVALQLHVCPCQPAKPYQCGQCSLAFSNPSHLRAHVISHSSEKPFKCGFCSRAFVGATTLNNHIKSHMGQKPFGCEKCGKTFSQPGMLARHARNPRECKGGVSAHSHMLASFSVQL</sequence>
<dbReference type="PANTHER" id="PTHR16515">
    <property type="entry name" value="PR DOMAIN ZINC FINGER PROTEIN"/>
    <property type="match status" value="1"/>
</dbReference>
<keyword evidence="5" id="KW-0862">Zinc</keyword>
<evidence type="ECO:0000256" key="3">
    <source>
        <dbReference type="ARBA" id="ARBA00022737"/>
    </source>
</evidence>
<dbReference type="GO" id="GO:0003677">
    <property type="term" value="F:DNA binding"/>
    <property type="evidence" value="ECO:0007669"/>
    <property type="project" value="UniProtKB-KW"/>
</dbReference>
<dbReference type="Proteomes" id="UP001163046">
    <property type="component" value="Unassembled WGS sequence"/>
</dbReference>
<evidence type="ECO:0000259" key="13">
    <source>
        <dbReference type="PROSITE" id="PS50280"/>
    </source>
</evidence>
<dbReference type="InterPro" id="IPR013087">
    <property type="entry name" value="Znf_C2H2_type"/>
</dbReference>
<dbReference type="SUPFAM" id="SSF82199">
    <property type="entry name" value="SET domain"/>
    <property type="match status" value="1"/>
</dbReference>
<feature type="domain" description="C2H2-type" evidence="12">
    <location>
        <begin position="384"/>
        <end position="411"/>
    </location>
</feature>
<feature type="region of interest" description="Disordered" evidence="11">
    <location>
        <begin position="300"/>
        <end position="346"/>
    </location>
</feature>
<dbReference type="FunFam" id="3.30.160.60:FF:000322">
    <property type="entry name" value="GDNF-inducible zinc finger protein 1"/>
    <property type="match status" value="1"/>
</dbReference>
<keyword evidence="9" id="KW-0539">Nucleus</keyword>
<dbReference type="EMBL" id="MU827779">
    <property type="protein sequence ID" value="KAJ7339656.1"/>
    <property type="molecule type" value="Genomic_DNA"/>
</dbReference>
<dbReference type="PROSITE" id="PS50157">
    <property type="entry name" value="ZINC_FINGER_C2H2_2"/>
    <property type="match status" value="4"/>
</dbReference>
<evidence type="ECO:0000256" key="10">
    <source>
        <dbReference type="PROSITE-ProRule" id="PRU00042"/>
    </source>
</evidence>
<dbReference type="SMART" id="SM00355">
    <property type="entry name" value="ZnF_C2H2"/>
    <property type="match status" value="4"/>
</dbReference>
<evidence type="ECO:0000256" key="11">
    <source>
        <dbReference type="SAM" id="MobiDB-lite"/>
    </source>
</evidence>
<keyword evidence="4 10" id="KW-0863">Zinc-finger</keyword>
<organism evidence="14 15">
    <name type="scientific">Desmophyllum pertusum</name>
    <dbReference type="NCBI Taxonomy" id="174260"/>
    <lineage>
        <taxon>Eukaryota</taxon>
        <taxon>Metazoa</taxon>
        <taxon>Cnidaria</taxon>
        <taxon>Anthozoa</taxon>
        <taxon>Hexacorallia</taxon>
        <taxon>Scleractinia</taxon>
        <taxon>Caryophylliina</taxon>
        <taxon>Caryophylliidae</taxon>
        <taxon>Desmophyllum</taxon>
    </lineage>
</organism>
<dbReference type="Gene3D" id="2.170.270.10">
    <property type="entry name" value="SET domain"/>
    <property type="match status" value="1"/>
</dbReference>
<dbReference type="InterPro" id="IPR036236">
    <property type="entry name" value="Znf_C2H2_sf"/>
</dbReference>
<dbReference type="GO" id="GO:0005634">
    <property type="term" value="C:nucleus"/>
    <property type="evidence" value="ECO:0007669"/>
    <property type="project" value="UniProtKB-SubCell"/>
</dbReference>
<dbReference type="Pfam" id="PF21549">
    <property type="entry name" value="PRDM2_PR"/>
    <property type="match status" value="1"/>
</dbReference>
<dbReference type="Pfam" id="PF00096">
    <property type="entry name" value="zf-C2H2"/>
    <property type="match status" value="3"/>
</dbReference>
<reference evidence="14" key="1">
    <citation type="submission" date="2023-01" db="EMBL/GenBank/DDBJ databases">
        <title>Genome assembly of the deep-sea coral Lophelia pertusa.</title>
        <authorList>
            <person name="Herrera S."/>
            <person name="Cordes E."/>
        </authorList>
    </citation>
    <scope>NUCLEOTIDE SEQUENCE</scope>
    <source>
        <strain evidence="14">USNM1676648</strain>
        <tissue evidence="14">Polyp</tissue>
    </source>
</reference>
<dbReference type="GO" id="GO:0008270">
    <property type="term" value="F:zinc ion binding"/>
    <property type="evidence" value="ECO:0007669"/>
    <property type="project" value="UniProtKB-KW"/>
</dbReference>
<keyword evidence="14" id="KW-0489">Methyltransferase</keyword>
<keyword evidence="7" id="KW-0238">DNA-binding</keyword>
<dbReference type="GO" id="GO:0010468">
    <property type="term" value="P:regulation of gene expression"/>
    <property type="evidence" value="ECO:0007669"/>
    <property type="project" value="TreeGrafter"/>
</dbReference>
<evidence type="ECO:0000256" key="4">
    <source>
        <dbReference type="ARBA" id="ARBA00022771"/>
    </source>
</evidence>
<accession>A0A9W9YFQ6</accession>
<dbReference type="OrthoDB" id="7734462at2759"/>
<keyword evidence="3" id="KW-0677">Repeat</keyword>
<evidence type="ECO:0000256" key="5">
    <source>
        <dbReference type="ARBA" id="ARBA00022833"/>
    </source>
</evidence>
<dbReference type="SUPFAM" id="SSF57667">
    <property type="entry name" value="beta-beta-alpha zinc fingers"/>
    <property type="match status" value="2"/>
</dbReference>
<gene>
    <name evidence="14" type="primary">PRDM6_10</name>
    <name evidence="14" type="ORF">OS493_006063</name>
</gene>
<dbReference type="AlphaFoldDB" id="A0A9W9YFQ6"/>
<keyword evidence="15" id="KW-1185">Reference proteome</keyword>
<dbReference type="PANTHER" id="PTHR16515:SF22">
    <property type="entry name" value="HISTONE-LYSINE N-METHYLTRANSFERASE PRDM6-RELATED"/>
    <property type="match status" value="1"/>
</dbReference>
<evidence type="ECO:0000313" key="14">
    <source>
        <dbReference type="EMBL" id="KAJ7339656.1"/>
    </source>
</evidence>
<evidence type="ECO:0000256" key="7">
    <source>
        <dbReference type="ARBA" id="ARBA00023125"/>
    </source>
</evidence>
<keyword evidence="14" id="KW-0808">Transferase</keyword>